<feature type="region of interest" description="Disordered" evidence="1">
    <location>
        <begin position="1243"/>
        <end position="1303"/>
    </location>
</feature>
<feature type="compositionally biased region" description="Acidic residues" evidence="1">
    <location>
        <begin position="1334"/>
        <end position="1345"/>
    </location>
</feature>
<evidence type="ECO:0000313" key="3">
    <source>
        <dbReference type="Proteomes" id="UP001165740"/>
    </source>
</evidence>
<evidence type="ECO:0000256" key="2">
    <source>
        <dbReference type="SAM" id="SignalP"/>
    </source>
</evidence>
<dbReference type="Pfam" id="PF12877">
    <property type="entry name" value="KIAA1549"/>
    <property type="match status" value="1"/>
</dbReference>
<feature type="compositionally biased region" description="Basic residues" evidence="1">
    <location>
        <begin position="1283"/>
        <end position="1297"/>
    </location>
</feature>
<feature type="compositionally biased region" description="Low complexity" evidence="1">
    <location>
        <begin position="1465"/>
        <end position="1474"/>
    </location>
</feature>
<organism evidence="3 4">
    <name type="scientific">Biomphalaria glabrata</name>
    <name type="common">Bloodfluke planorb</name>
    <name type="synonym">Freshwater snail</name>
    <dbReference type="NCBI Taxonomy" id="6526"/>
    <lineage>
        <taxon>Eukaryota</taxon>
        <taxon>Metazoa</taxon>
        <taxon>Spiralia</taxon>
        <taxon>Lophotrochozoa</taxon>
        <taxon>Mollusca</taxon>
        <taxon>Gastropoda</taxon>
        <taxon>Heterobranchia</taxon>
        <taxon>Euthyneura</taxon>
        <taxon>Panpulmonata</taxon>
        <taxon>Hygrophila</taxon>
        <taxon>Lymnaeoidea</taxon>
        <taxon>Planorbidae</taxon>
        <taxon>Biomphalaria</taxon>
    </lineage>
</organism>
<keyword evidence="2" id="KW-0732">Signal</keyword>
<evidence type="ECO:0000256" key="1">
    <source>
        <dbReference type="SAM" id="MobiDB-lite"/>
    </source>
</evidence>
<feature type="chain" id="PRO_5040720804" evidence="2">
    <location>
        <begin position="33"/>
        <end position="1787"/>
    </location>
</feature>
<feature type="region of interest" description="Disordered" evidence="1">
    <location>
        <begin position="1452"/>
        <end position="1515"/>
    </location>
</feature>
<feature type="region of interest" description="Disordered" evidence="1">
    <location>
        <begin position="1315"/>
        <end position="1435"/>
    </location>
</feature>
<gene>
    <name evidence="4" type="primary">LOC106072222</name>
</gene>
<name>A0A9W3BM83_BIOGL</name>
<feature type="region of interest" description="Disordered" evidence="1">
    <location>
        <begin position="1716"/>
        <end position="1787"/>
    </location>
</feature>
<feature type="region of interest" description="Disordered" evidence="1">
    <location>
        <begin position="1533"/>
        <end position="1555"/>
    </location>
</feature>
<reference evidence="4" key="1">
    <citation type="submission" date="2025-08" db="UniProtKB">
        <authorList>
            <consortium name="RefSeq"/>
        </authorList>
    </citation>
    <scope>IDENTIFICATION</scope>
</reference>
<feature type="compositionally biased region" description="Polar residues" evidence="1">
    <location>
        <begin position="1733"/>
        <end position="1752"/>
    </location>
</feature>
<dbReference type="Proteomes" id="UP001165740">
    <property type="component" value="Chromosome 10"/>
</dbReference>
<feature type="compositionally biased region" description="Basic and acidic residues" evidence="1">
    <location>
        <begin position="1380"/>
        <end position="1404"/>
    </location>
</feature>
<dbReference type="RefSeq" id="XP_055900689.1">
    <property type="nucleotide sequence ID" value="XM_056044714.1"/>
</dbReference>
<feature type="compositionally biased region" description="Polar residues" evidence="1">
    <location>
        <begin position="1764"/>
        <end position="1787"/>
    </location>
</feature>
<feature type="compositionally biased region" description="Polar residues" evidence="1">
    <location>
        <begin position="1315"/>
        <end position="1333"/>
    </location>
</feature>
<keyword evidence="3" id="KW-1185">Reference proteome</keyword>
<feature type="compositionally biased region" description="Low complexity" evidence="1">
    <location>
        <begin position="301"/>
        <end position="317"/>
    </location>
</feature>
<dbReference type="PANTHER" id="PTHR21590">
    <property type="entry name" value="SEA DOMAIN-CONTAINING PROTEIN"/>
    <property type="match status" value="1"/>
</dbReference>
<accession>A0A9W3BM83</accession>
<dbReference type="InterPro" id="IPR024606">
    <property type="entry name" value="KIAA1549"/>
</dbReference>
<feature type="compositionally biased region" description="Basic residues" evidence="1">
    <location>
        <begin position="1405"/>
        <end position="1414"/>
    </location>
</feature>
<feature type="signal peptide" evidence="2">
    <location>
        <begin position="1"/>
        <end position="32"/>
    </location>
</feature>
<evidence type="ECO:0000313" key="4">
    <source>
        <dbReference type="RefSeq" id="XP_055900689.1"/>
    </source>
</evidence>
<proteinExistence type="predicted"/>
<feature type="compositionally biased region" description="Basic and acidic residues" evidence="1">
    <location>
        <begin position="1415"/>
        <end position="1435"/>
    </location>
</feature>
<sequence length="1787" mass="195864">MVLYLTNTGWMKRNLHNIVIISLFGLLRIATGQQTDGNTTDSLNPSLSTTTLSEEPKLSDILISSDVQVVSSADSNNDYLSTQSVYYTDTIATSSFEVSKDIITTFNLESSIQSISTDIIVSNLESSSQPNTINIESSIKYISTVIIASNLESSSQPNTLSIESSIQSNLESTILYFTTQYITTFNLQSSIKAASTDFITTSSLDLNVQPIITETVTTTNFNSSIQSFDTYNLTPSSLESSMQAISASIFTTISLESTMQQTKTDTITAFSLESNIQSISEDISTTLSLESTIPSDSCVTSSIEPSEITTSSSPYNSDSTSTIDQLTIDSTVYPTQLTSSLFYSPSTITSDTDLWSSLTNIHTLESFNVSHSLDTLPANSIFSLEPTPLTTDASPLVYDSFSAQITQGLSSSGTEIFSSTTADILLTEAHSDVSSTVESMASLFLTSSFLDVTSIAKSSDLISGSALTDVSLMPDSSVDLETTIRITLSEMMTASMTSMLEISPIETYVIENDTSALTPGMDTSIYASDSVMSQSITLSLTDTSTLINPVPKSSVLVTDDTVSPEETWSESFVSTMAEYSLTTSMVSVLSVETVLTSMQPHQSEITLSYNDTDSSIISWSASKEIPLESSHFLESSYISDRASSNISDLTSYISDMASYTSDMTSYISDRASSNISDMTSSYISDMTSYTSDMTSYTSDMTSYTSDMTPYISDWASSNISDWASSNISDMTSSYISDMASYTSDMTSYISDMTSYISDMTSSYISDMTSAYISDMTSYTTDMTSYTSNMTSYTSDIISYISDRTSSNISDMTSAYISDMTSHTFNDLSSLVSSPFPEGTSAFTEYITFHISTDTSSVTMSDITLSTSLTSDYFSSLNTSSVSLYPTVQDSSYYTLSEVSTSKSLFPDLLTSSFTIQSIWPSVNWTDTSVGSMSSSLSDITLTFSNSISESLNWSISTGGFIEPTLTYTDSISTTEVVIQNSSSLLIVTSVTSEFTLSPTTLSSVLPSSSIIPTVPPTTGPTVPNIENSKNKTEFWVVTKFKVRPSVDIQAREFKNGLEKGLANAYALSKIRNEEKINGTYVPLKKRKRASVSDMDNTVQVEIVSLTRPDTLTVDATYVVQENGQIVPAQQVSDQLNLLSSQEMAIQTGQVVTQTAQPYITAASSEDNTKWIILGSVLGGVLVLAIFFFILCCCCGRCCQAKGKDNQVAMEAVKTYVSDEPAARRKSFAFASKKGKYSVSTEKEDDDPLYASIKPSMKANKKKAVTQPAENNQEETDMEEKPGKKIRQNTPQKKRRKKALDTNEELRSVYESQMASLQTKTFSSEEYTLTSQPTVEEEGDLLENAEEERKKNKQRLREKKKSEQGALSHPANLTTNVYESAQREIDKVLGPRLSHDSEDGHEKKQEKKRKKKAKKGKENEAFVPDEPKGETLEEARERMHKLLDDAFSLISHSKSSISNKVQPVDSSDAYSSSTSKYNTPRQDHSVQADLDSSASEEKKHTPINVQRTHEPYDSSGLITWSPYRASDEIATISLPSTQTNLSSQPPQQEKLTTSTFVETAPSRKNSYLATEPGKPIVIKTKNFEDSLPPPGPQKHKGFNGNPAQHSSDIRTRQETFQNPVYENTLPLRTMETYSEPYHGLASYQDLPVSHLAGKVSNGRPHVRQSAWQEERSKLADMAPLSLNASPRDVIDVRSHTGPQHGEKKHFDEVDVITESLRPGASPQPLINSLRDELQSLSSKRQTGPTKHTNQSGDSETKRLKDYLPSQLNTSQAESESSWGSMHRNTSKV</sequence>
<feature type="region of interest" description="Disordered" evidence="1">
    <location>
        <begin position="298"/>
        <end position="317"/>
    </location>
</feature>
<dbReference type="GeneID" id="106072222"/>
<protein>
    <submittedName>
        <fullName evidence="4">Mucin-2-like isoform X2</fullName>
    </submittedName>
</protein>
<dbReference type="PANTHER" id="PTHR21590:SF6">
    <property type="entry name" value="SEA DOMAIN-CONTAINING PROTEIN"/>
    <property type="match status" value="1"/>
</dbReference>